<evidence type="ECO:0000256" key="6">
    <source>
        <dbReference type="ARBA" id="ARBA00022679"/>
    </source>
</evidence>
<dbReference type="GO" id="GO:0005975">
    <property type="term" value="P:carbohydrate metabolic process"/>
    <property type="evidence" value="ECO:0007669"/>
    <property type="project" value="InterPro"/>
</dbReference>
<evidence type="ECO:0000256" key="2">
    <source>
        <dbReference type="ARBA" id="ARBA00005684"/>
    </source>
</evidence>
<evidence type="ECO:0000313" key="12">
    <source>
        <dbReference type="Proteomes" id="UP000752292"/>
    </source>
</evidence>
<dbReference type="PANTHER" id="PTHR32438:SF5">
    <property type="entry name" value="4-ALPHA-GLUCANOTRANSFERASE DPE1, CHLOROPLASTIC_AMYLOPLASTIC"/>
    <property type="match status" value="1"/>
</dbReference>
<keyword evidence="7 10" id="KW-0119">Carbohydrate metabolism</keyword>
<dbReference type="SUPFAM" id="SSF51445">
    <property type="entry name" value="(Trans)glycosidases"/>
    <property type="match status" value="1"/>
</dbReference>
<dbReference type="InterPro" id="IPR017853">
    <property type="entry name" value="GH"/>
</dbReference>
<dbReference type="Gene3D" id="3.20.20.80">
    <property type="entry name" value="Glycosidases"/>
    <property type="match status" value="1"/>
</dbReference>
<name>A0A932ZSI9_UNCTE</name>
<organism evidence="11 12">
    <name type="scientific">Tectimicrobiota bacterium</name>
    <dbReference type="NCBI Taxonomy" id="2528274"/>
    <lineage>
        <taxon>Bacteria</taxon>
        <taxon>Pseudomonadati</taxon>
        <taxon>Nitrospinota/Tectimicrobiota group</taxon>
        <taxon>Candidatus Tectimicrobiota</taxon>
    </lineage>
</organism>
<dbReference type="Pfam" id="PF02446">
    <property type="entry name" value="Glyco_hydro_77"/>
    <property type="match status" value="1"/>
</dbReference>
<dbReference type="InterPro" id="IPR003385">
    <property type="entry name" value="Glyco_hydro_77"/>
</dbReference>
<evidence type="ECO:0000256" key="7">
    <source>
        <dbReference type="ARBA" id="ARBA00023277"/>
    </source>
</evidence>
<accession>A0A932ZSI9</accession>
<dbReference type="NCBIfam" id="TIGR00217">
    <property type="entry name" value="malQ"/>
    <property type="match status" value="1"/>
</dbReference>
<proteinExistence type="inferred from homology"/>
<dbReference type="Proteomes" id="UP000752292">
    <property type="component" value="Unassembled WGS sequence"/>
</dbReference>
<dbReference type="GO" id="GO:0004134">
    <property type="term" value="F:4-alpha-glucanotransferase activity"/>
    <property type="evidence" value="ECO:0007669"/>
    <property type="project" value="UniProtKB-EC"/>
</dbReference>
<reference evidence="11" key="1">
    <citation type="submission" date="2020-07" db="EMBL/GenBank/DDBJ databases">
        <title>Huge and variable diversity of episymbiotic CPR bacteria and DPANN archaea in groundwater ecosystems.</title>
        <authorList>
            <person name="He C.Y."/>
            <person name="Keren R."/>
            <person name="Whittaker M."/>
            <person name="Farag I.F."/>
            <person name="Doudna J."/>
            <person name="Cate J.H.D."/>
            <person name="Banfield J.F."/>
        </authorList>
    </citation>
    <scope>NUCLEOTIDE SEQUENCE</scope>
    <source>
        <strain evidence="11">NC_groundwater_1370_Ag_S-0.2um_69_93</strain>
    </source>
</reference>
<gene>
    <name evidence="11" type="primary">malQ</name>
    <name evidence="11" type="ORF">HY618_01055</name>
</gene>
<evidence type="ECO:0000256" key="1">
    <source>
        <dbReference type="ARBA" id="ARBA00000439"/>
    </source>
</evidence>
<dbReference type="NCBIfam" id="NF011080">
    <property type="entry name" value="PRK14508.1-3"/>
    <property type="match status" value="1"/>
</dbReference>
<sequence length="510" mass="56898">MSSPFSLRKRSSGLLLHPTSLPGRHGVGDLGPAAHAFAGFLASSGQEWWQMLPIGPTDGWGSPYGSSSAFAGNPLLISPDRLAEEGLLTREDAAAGGQAPAGRVDFALAWRMREPMLRRAFRAFGARRRTAEQESFEAFLEESAGWLGDFALFTAFKQKFGASSWTDWPPELRLREPAALERAREAHREEIRFLSFVQHQFFRQWADLREHCHREGVGLIGDIPIYVALESADVWANPGAFRLDAAGRPEAVAGVPPDYFNSDGQLWGNPLYRWEALRERGYDWWIARLRAAFGFFDAARLDHFIGFARYWEIPAGAATAREGHWREGPGGDLFEKLQDALGPLELIAEDLGVVTEEVVALRDRFGFPGMRVLHFAFDSGEGNMHLPHHHPARCVVYTGTHDNDTTAGWFGKRRDAAAHEREFALRYLNHDGSEIHWAMIGLALSSPADTAVFPVQDLLGLGSEARMNYPGTLDGNWAWRLREGELTTEIARRLRELTRASRRLRGDAAG</sequence>
<evidence type="ECO:0000256" key="10">
    <source>
        <dbReference type="RuleBase" id="RU361207"/>
    </source>
</evidence>
<evidence type="ECO:0000313" key="11">
    <source>
        <dbReference type="EMBL" id="MBI4251023.1"/>
    </source>
</evidence>
<protein>
    <recommendedName>
        <fullName evidence="4 10">4-alpha-glucanotransferase</fullName>
        <ecNumber evidence="3 10">2.4.1.25</ecNumber>
    </recommendedName>
    <alternativeName>
        <fullName evidence="8 10">Amylomaltase</fullName>
    </alternativeName>
    <alternativeName>
        <fullName evidence="9 10">Disproportionating enzyme</fullName>
    </alternativeName>
</protein>
<evidence type="ECO:0000256" key="5">
    <source>
        <dbReference type="ARBA" id="ARBA00022676"/>
    </source>
</evidence>
<comment type="similarity">
    <text evidence="2 10">Belongs to the disproportionating enzyme family.</text>
</comment>
<dbReference type="PANTHER" id="PTHR32438">
    <property type="entry name" value="4-ALPHA-GLUCANOTRANSFERASE DPE1, CHLOROPLASTIC/AMYLOPLASTIC"/>
    <property type="match status" value="1"/>
</dbReference>
<evidence type="ECO:0000256" key="9">
    <source>
        <dbReference type="ARBA" id="ARBA00031501"/>
    </source>
</evidence>
<keyword evidence="6 10" id="KW-0808">Transferase</keyword>
<dbReference type="EC" id="2.4.1.25" evidence="3 10"/>
<evidence type="ECO:0000256" key="4">
    <source>
        <dbReference type="ARBA" id="ARBA00020295"/>
    </source>
</evidence>
<dbReference type="EMBL" id="JACQRX010000046">
    <property type="protein sequence ID" value="MBI4251023.1"/>
    <property type="molecule type" value="Genomic_DNA"/>
</dbReference>
<comment type="catalytic activity">
    <reaction evidence="1 10">
        <text>Transfers a segment of a (1-&gt;4)-alpha-D-glucan to a new position in an acceptor, which may be glucose or a (1-&gt;4)-alpha-D-glucan.</text>
        <dbReference type="EC" id="2.4.1.25"/>
    </reaction>
</comment>
<evidence type="ECO:0000256" key="3">
    <source>
        <dbReference type="ARBA" id="ARBA00012560"/>
    </source>
</evidence>
<keyword evidence="5 10" id="KW-0328">Glycosyltransferase</keyword>
<evidence type="ECO:0000256" key="8">
    <source>
        <dbReference type="ARBA" id="ARBA00031423"/>
    </source>
</evidence>
<dbReference type="AlphaFoldDB" id="A0A932ZSI9"/>
<comment type="caution">
    <text evidence="11">The sequence shown here is derived from an EMBL/GenBank/DDBJ whole genome shotgun (WGS) entry which is preliminary data.</text>
</comment>